<dbReference type="SUPFAM" id="SSF53850">
    <property type="entry name" value="Periplasmic binding protein-like II"/>
    <property type="match status" value="1"/>
</dbReference>
<dbReference type="RefSeq" id="WP_121892329.1">
    <property type="nucleotide sequence ID" value="NZ_PENI01000019.1"/>
</dbReference>
<dbReference type="Proteomes" id="UP000270471">
    <property type="component" value="Unassembled WGS sequence"/>
</dbReference>
<accession>A0A3M0I2E2</accession>
<comment type="caution">
    <text evidence="3">The sequence shown here is derived from an EMBL/GenBank/DDBJ whole genome shotgun (WGS) entry which is preliminary data.</text>
</comment>
<dbReference type="OrthoDB" id="4633994at2"/>
<evidence type="ECO:0000313" key="4">
    <source>
        <dbReference type="Proteomes" id="UP000270471"/>
    </source>
</evidence>
<dbReference type="SMART" id="SM00062">
    <property type="entry name" value="PBPb"/>
    <property type="match status" value="1"/>
</dbReference>
<evidence type="ECO:0000259" key="2">
    <source>
        <dbReference type="SMART" id="SM00062"/>
    </source>
</evidence>
<keyword evidence="4" id="KW-1185">Reference proteome</keyword>
<evidence type="ECO:0000313" key="3">
    <source>
        <dbReference type="EMBL" id="RMB82965.1"/>
    </source>
</evidence>
<protein>
    <submittedName>
        <fullName evidence="3">ABC transporter substrate-binding protein</fullName>
    </submittedName>
</protein>
<dbReference type="InterPro" id="IPR001638">
    <property type="entry name" value="Solute-binding_3/MltF_N"/>
</dbReference>
<dbReference type="PANTHER" id="PTHR35936:SF17">
    <property type="entry name" value="ARGININE-BINDING EXTRACELLULAR PROTEIN ARTP"/>
    <property type="match status" value="1"/>
</dbReference>
<dbReference type="PANTHER" id="PTHR35936">
    <property type="entry name" value="MEMBRANE-BOUND LYTIC MUREIN TRANSGLYCOSYLASE F"/>
    <property type="match status" value="1"/>
</dbReference>
<reference evidence="3 4" key="1">
    <citation type="submission" date="2017-11" db="EMBL/GenBank/DDBJ databases">
        <title>Draft genome of actinobacteria isolated from guarana (Paullinia cupana (Mart.) Ducke.</title>
        <authorList>
            <person name="Siqueira K.A."/>
            <person name="Liotti R.G."/>
            <person name="Mendes T.A.O."/>
            <person name="Soares M.A."/>
        </authorList>
    </citation>
    <scope>NUCLEOTIDE SEQUENCE [LARGE SCALE GENOMIC DNA]</scope>
    <source>
        <strain evidence="3 4">193</strain>
    </source>
</reference>
<dbReference type="CDD" id="cd01004">
    <property type="entry name" value="PBP2_MidA_like"/>
    <property type="match status" value="1"/>
</dbReference>
<gene>
    <name evidence="3" type="ORF">CTZ28_26925</name>
</gene>
<dbReference type="Pfam" id="PF00497">
    <property type="entry name" value="SBP_bac_3"/>
    <property type="match status" value="1"/>
</dbReference>
<dbReference type="AlphaFoldDB" id="A0A3M0I2E2"/>
<dbReference type="EMBL" id="PENI01000019">
    <property type="protein sequence ID" value="RMB82965.1"/>
    <property type="molecule type" value="Genomic_DNA"/>
</dbReference>
<evidence type="ECO:0000256" key="1">
    <source>
        <dbReference type="ARBA" id="ARBA00022729"/>
    </source>
</evidence>
<proteinExistence type="predicted"/>
<keyword evidence="1" id="KW-0732">Signal</keyword>
<sequence>MSPTPATRSTGVRGRRPRTAQALATATLLTLLLAACGSGTEEIPEDTRAAGLGREDVVSAVHEDSAISSELPAKLRRSGVLRIGSGIGVPPIAFSPEDGGEPRGVDIDISEAVARVLGLKVQRKHVSGASLITGLNADRYDLGTANLAVTEEREQVLDFVLYITDGTGFAVRNDSKLKKVDDLEQLCGLRVGTGTGTTFEADLRAASKKCAADDRKPITVSTYPDAASHFLALRQGRVDVLMTSSSVLRYAATQQPDLRFLGETGRKNVGLAVKKGSPLSEPVRDAVNQLIQDGTYVKILKKWQLEPAAVEKSVVNPSATP</sequence>
<organism evidence="3 4">
    <name type="scientific">Streptomyces shenzhenensis</name>
    <dbReference type="NCBI Taxonomy" id="943815"/>
    <lineage>
        <taxon>Bacteria</taxon>
        <taxon>Bacillati</taxon>
        <taxon>Actinomycetota</taxon>
        <taxon>Actinomycetes</taxon>
        <taxon>Kitasatosporales</taxon>
        <taxon>Streptomycetaceae</taxon>
        <taxon>Streptomyces</taxon>
    </lineage>
</organism>
<dbReference type="Gene3D" id="3.40.190.10">
    <property type="entry name" value="Periplasmic binding protein-like II"/>
    <property type="match status" value="2"/>
</dbReference>
<name>A0A3M0I2E2_9ACTN</name>
<feature type="domain" description="Solute-binding protein family 3/N-terminal" evidence="2">
    <location>
        <begin position="80"/>
        <end position="307"/>
    </location>
</feature>